<evidence type="ECO:0000313" key="4">
    <source>
        <dbReference type="EMBL" id="CAB4217193.1"/>
    </source>
</evidence>
<dbReference type="EMBL" id="LR797092">
    <property type="protein sequence ID" value="CAB4186031.1"/>
    <property type="molecule type" value="Genomic_DNA"/>
</dbReference>
<evidence type="ECO:0000313" key="5">
    <source>
        <dbReference type="EMBL" id="CAB5231049.1"/>
    </source>
</evidence>
<reference evidence="3" key="1">
    <citation type="submission" date="2020-05" db="EMBL/GenBank/DDBJ databases">
        <authorList>
            <person name="Chiriac C."/>
            <person name="Salcher M."/>
            <person name="Ghai R."/>
            <person name="Kavagutti S V."/>
        </authorList>
    </citation>
    <scope>NUCLEOTIDE SEQUENCE</scope>
</reference>
<dbReference type="EMBL" id="LR796909">
    <property type="protein sequence ID" value="CAB4174063.1"/>
    <property type="molecule type" value="Genomic_DNA"/>
</dbReference>
<proteinExistence type="predicted"/>
<evidence type="ECO:0000313" key="3">
    <source>
        <dbReference type="EMBL" id="CAB4192364.1"/>
    </source>
</evidence>
<evidence type="ECO:0000313" key="2">
    <source>
        <dbReference type="EMBL" id="CAB4186031.1"/>
    </source>
</evidence>
<sequence>MLQGIVVPIVSRYDDRGVKKATASLGHLGRSIGGFSHLATAAFTAFGATSLAMFGKSSIHAFTQNEKALVSLGQTLKNVGAGFAIEETDAFVSKLQLANGITKDQLVPAYQQLVTATGDVYGSQKLLNLALNISAGTSKDIGTVSSALSKAYLGNNTALGKLGVSISKTTLATASYSEIVNLLSKTYQGQAATAAETYAGKIDRIKVASEEAKVVIGEGLVKAFEILSSDGGASVDSLTAKINNFATTLSDTLIGVADLTKSTKGYFDSLGYSDRSTIGGKILGVGADLLKGQLFMTEAQKKADKSPLSKLGGLAERGKAIRTATKQISGGERSFQDDIKSAYLMNTLAAARLANAIRMKKITDAAAAKLAAAKAKEIKDNRTILQIIADQMAKKAGFTVTTDIASINAVAAANLANKQKAAAVDEASRLAIEENQKALTAYANGSDIAIKNAITNANNLTAAFNAANDAAGKIKGTVDEIVKKLPGGTGATTTTGTTTTGTAAGTPYVAPPPIDLGSPSPTLASASINAPSYRAGGTESAVQNIQVTVQGSVVTQQELVNAIYNDTNAKLKQGAKWFVNAGAM</sequence>
<evidence type="ECO:0000313" key="1">
    <source>
        <dbReference type="EMBL" id="CAB4174063.1"/>
    </source>
</evidence>
<dbReference type="EMBL" id="LR797457">
    <property type="protein sequence ID" value="CAB4217193.1"/>
    <property type="molecule type" value="Genomic_DNA"/>
</dbReference>
<dbReference type="EMBL" id="LR798427">
    <property type="protein sequence ID" value="CAB5231049.1"/>
    <property type="molecule type" value="Genomic_DNA"/>
</dbReference>
<organism evidence="3">
    <name type="scientific">uncultured Caudovirales phage</name>
    <dbReference type="NCBI Taxonomy" id="2100421"/>
    <lineage>
        <taxon>Viruses</taxon>
        <taxon>Duplodnaviria</taxon>
        <taxon>Heunggongvirae</taxon>
        <taxon>Uroviricota</taxon>
        <taxon>Caudoviricetes</taxon>
        <taxon>Peduoviridae</taxon>
        <taxon>Maltschvirus</taxon>
        <taxon>Maltschvirus maltsch</taxon>
    </lineage>
</organism>
<protein>
    <submittedName>
        <fullName evidence="3">Uncharacterized protein</fullName>
    </submittedName>
</protein>
<accession>A0A6J5RKT3</accession>
<name>A0A6J5RKT3_9CAUD</name>
<dbReference type="EMBL" id="LR797186">
    <property type="protein sequence ID" value="CAB4192364.1"/>
    <property type="molecule type" value="Genomic_DNA"/>
</dbReference>
<gene>
    <name evidence="2" type="ORF">UFOVP1133_7</name>
    <name evidence="3" type="ORF">UFOVP1249_18</name>
    <name evidence="4" type="ORF">UFOVP1494_16</name>
    <name evidence="5" type="ORF">UFOVP1583_18</name>
    <name evidence="1" type="ORF">UFOVP968_21</name>
</gene>